<dbReference type="RefSeq" id="WP_394631474.1">
    <property type="nucleotide sequence ID" value="NZ_JBIHMK010000264.1"/>
</dbReference>
<organism evidence="1 2">
    <name type="scientific">Streptomyces chitinivorans</name>
    <dbReference type="NCBI Taxonomy" id="1257027"/>
    <lineage>
        <taxon>Bacteria</taxon>
        <taxon>Bacillati</taxon>
        <taxon>Actinomycetota</taxon>
        <taxon>Actinomycetes</taxon>
        <taxon>Kitasatosporales</taxon>
        <taxon>Streptomycetaceae</taxon>
        <taxon>Streptomyces</taxon>
    </lineage>
</organism>
<keyword evidence="2" id="KW-1185">Reference proteome</keyword>
<gene>
    <name evidence="1" type="ORF">ACG5V6_28905</name>
</gene>
<proteinExistence type="predicted"/>
<sequence length="112" mass="11565">MTPASAPSAHWDLAVVGAGPAGAAAALGALHTDPGLRVALLDRADFPRDKACGDAVAPHVLDLLARVGVTGLLDDRIPVGRLRLGRGGLTAERPMARPAWVVPRRVLDARLA</sequence>
<name>A0ABW7I212_9ACTN</name>
<dbReference type="GO" id="GO:0016491">
    <property type="term" value="F:oxidoreductase activity"/>
    <property type="evidence" value="ECO:0007669"/>
    <property type="project" value="UniProtKB-KW"/>
</dbReference>
<dbReference type="Proteomes" id="UP001607069">
    <property type="component" value="Unassembled WGS sequence"/>
</dbReference>
<evidence type="ECO:0000313" key="2">
    <source>
        <dbReference type="Proteomes" id="UP001607069"/>
    </source>
</evidence>
<dbReference type="EMBL" id="JBIHMK010000264">
    <property type="protein sequence ID" value="MFH0252206.1"/>
    <property type="molecule type" value="Genomic_DNA"/>
</dbReference>
<comment type="caution">
    <text evidence="1">The sequence shown here is derived from an EMBL/GenBank/DDBJ whole genome shotgun (WGS) entry which is preliminary data.</text>
</comment>
<dbReference type="Gene3D" id="3.50.50.60">
    <property type="entry name" value="FAD/NAD(P)-binding domain"/>
    <property type="match status" value="1"/>
</dbReference>
<reference evidence="1 2" key="1">
    <citation type="submission" date="2024-10" db="EMBL/GenBank/DDBJ databases">
        <authorList>
            <person name="Cho J.-C."/>
        </authorList>
    </citation>
    <scope>NUCLEOTIDE SEQUENCE [LARGE SCALE GENOMIC DNA]</scope>
    <source>
        <strain evidence="1 2">KCTC29696</strain>
    </source>
</reference>
<dbReference type="SUPFAM" id="SSF51905">
    <property type="entry name" value="FAD/NAD(P)-binding domain"/>
    <property type="match status" value="1"/>
</dbReference>
<feature type="non-terminal residue" evidence="1">
    <location>
        <position position="112"/>
    </location>
</feature>
<accession>A0ABW7I212</accession>
<evidence type="ECO:0000313" key="1">
    <source>
        <dbReference type="EMBL" id="MFH0252206.1"/>
    </source>
</evidence>
<dbReference type="InterPro" id="IPR036188">
    <property type="entry name" value="FAD/NAD-bd_sf"/>
</dbReference>
<protein>
    <submittedName>
        <fullName evidence="1">NAD(P)/FAD-dependent oxidoreductase</fullName>
        <ecNumber evidence="1">1.-.-.-</ecNumber>
    </submittedName>
</protein>
<keyword evidence="1" id="KW-0560">Oxidoreductase</keyword>
<dbReference type="EC" id="1.-.-.-" evidence="1"/>